<dbReference type="GO" id="GO:0004497">
    <property type="term" value="F:monooxygenase activity"/>
    <property type="evidence" value="ECO:0007669"/>
    <property type="project" value="InterPro"/>
</dbReference>
<gene>
    <name evidence="1" type="ORF">CC78DRAFT_581345</name>
</gene>
<comment type="caution">
    <text evidence="1">The sequence shown here is derived from an EMBL/GenBank/DDBJ whole genome shotgun (WGS) entry which is preliminary data.</text>
</comment>
<organism evidence="1 2">
    <name type="scientific">Lojkania enalia</name>
    <dbReference type="NCBI Taxonomy" id="147567"/>
    <lineage>
        <taxon>Eukaryota</taxon>
        <taxon>Fungi</taxon>
        <taxon>Dikarya</taxon>
        <taxon>Ascomycota</taxon>
        <taxon>Pezizomycotina</taxon>
        <taxon>Dothideomycetes</taxon>
        <taxon>Pleosporomycetidae</taxon>
        <taxon>Pleosporales</taxon>
        <taxon>Pleosporales incertae sedis</taxon>
        <taxon>Lojkania</taxon>
    </lineage>
</organism>
<reference evidence="2" key="1">
    <citation type="journal article" date="2020" name="Stud. Mycol.">
        <title>101 Dothideomycetes genomes: A test case for predicting lifestyles and emergence of pathogens.</title>
        <authorList>
            <person name="Haridas S."/>
            <person name="Albert R."/>
            <person name="Binder M."/>
            <person name="Bloem J."/>
            <person name="LaButti K."/>
            <person name="Salamov A."/>
            <person name="Andreopoulos B."/>
            <person name="Baker S."/>
            <person name="Barry K."/>
            <person name="Bills G."/>
            <person name="Bluhm B."/>
            <person name="Cannon C."/>
            <person name="Castanera R."/>
            <person name="Culley D."/>
            <person name="Daum C."/>
            <person name="Ezra D."/>
            <person name="Gonzalez J."/>
            <person name="Henrissat B."/>
            <person name="Kuo A."/>
            <person name="Liang C."/>
            <person name="Lipzen A."/>
            <person name="Lutzoni F."/>
            <person name="Magnuson J."/>
            <person name="Mondo S."/>
            <person name="Nolan M."/>
            <person name="Ohm R."/>
            <person name="Pangilinan J."/>
            <person name="Park H.-J."/>
            <person name="Ramirez L."/>
            <person name="Alfaro M."/>
            <person name="Sun H."/>
            <person name="Tritt A."/>
            <person name="Yoshinaga Y."/>
            <person name="Zwiers L.-H."/>
            <person name="Turgeon B."/>
            <person name="Goodwin S."/>
            <person name="Spatafora J."/>
            <person name="Crous P."/>
            <person name="Grigoriev I."/>
        </authorList>
    </citation>
    <scope>NUCLEOTIDE SEQUENCE [LARGE SCALE GENOMIC DNA]</scope>
    <source>
        <strain evidence="2">CBS 304.66</strain>
    </source>
</reference>
<dbReference type="EMBL" id="ML986624">
    <property type="protein sequence ID" value="KAF2263627.1"/>
    <property type="molecule type" value="Genomic_DNA"/>
</dbReference>
<dbReference type="GO" id="GO:0005506">
    <property type="term" value="F:iron ion binding"/>
    <property type="evidence" value="ECO:0007669"/>
    <property type="project" value="InterPro"/>
</dbReference>
<name>A0A9P4K9C0_9PLEO</name>
<dbReference type="InterPro" id="IPR036396">
    <property type="entry name" value="Cyt_P450_sf"/>
</dbReference>
<keyword evidence="2" id="KW-1185">Reference proteome</keyword>
<evidence type="ECO:0000313" key="1">
    <source>
        <dbReference type="EMBL" id="KAF2263627.1"/>
    </source>
</evidence>
<sequence>MVYGSDDKLYAFSEVDLGSNIEPMRNELQRRDADSKGTGKDPPLWYIFKESVRLNPRRVRVMSAADYALQSFILLDGTKLHVGDWVCTLVSVIMQHAEYYREPLQFDGFGFVNPNVINDVMKFKP</sequence>
<dbReference type="AlphaFoldDB" id="A0A9P4K9C0"/>
<dbReference type="GO" id="GO:0020037">
    <property type="term" value="F:heme binding"/>
    <property type="evidence" value="ECO:0007669"/>
    <property type="project" value="InterPro"/>
</dbReference>
<protein>
    <submittedName>
        <fullName evidence="1">Uncharacterized protein</fullName>
    </submittedName>
</protein>
<dbReference type="Proteomes" id="UP000800093">
    <property type="component" value="Unassembled WGS sequence"/>
</dbReference>
<dbReference type="GO" id="GO:0016705">
    <property type="term" value="F:oxidoreductase activity, acting on paired donors, with incorporation or reduction of molecular oxygen"/>
    <property type="evidence" value="ECO:0007669"/>
    <property type="project" value="InterPro"/>
</dbReference>
<accession>A0A9P4K9C0</accession>
<evidence type="ECO:0000313" key="2">
    <source>
        <dbReference type="Proteomes" id="UP000800093"/>
    </source>
</evidence>
<proteinExistence type="predicted"/>
<dbReference type="SUPFAM" id="SSF48264">
    <property type="entry name" value="Cytochrome P450"/>
    <property type="match status" value="1"/>
</dbReference>
<dbReference type="OrthoDB" id="1844152at2759"/>